<evidence type="ECO:0000256" key="1">
    <source>
        <dbReference type="PIRSR" id="PIRSR601310-1"/>
    </source>
</evidence>
<sequence length="128" mass="13780">MTRYEPECIFCKIAAGHIPARLIYKNDHVAAFHDLNPVAPVHALIIPLEHIRSLSDLTEDDAGIAAEILLAARVVAEKTGVLESGYRVVFNNGDDALQSVGHIHAHVIGGKTMGWPPFAGREVAHGEG</sequence>
<dbReference type="PANTHER" id="PTHR23089">
    <property type="entry name" value="HISTIDINE TRIAD HIT PROTEIN"/>
    <property type="match status" value="1"/>
</dbReference>
<dbReference type="InterPro" id="IPR001310">
    <property type="entry name" value="Histidine_triad_HIT"/>
</dbReference>
<feature type="domain" description="HIT" evidence="4">
    <location>
        <begin position="9"/>
        <end position="118"/>
    </location>
</feature>
<dbReference type="AlphaFoldDB" id="A0A1D8D1W1"/>
<evidence type="ECO:0000256" key="2">
    <source>
        <dbReference type="PIRSR" id="PIRSR601310-3"/>
    </source>
</evidence>
<organism evidence="5 6">
    <name type="scientific">Chlorobaculum limnaeum</name>
    <dbReference type="NCBI Taxonomy" id="274537"/>
    <lineage>
        <taxon>Bacteria</taxon>
        <taxon>Pseudomonadati</taxon>
        <taxon>Chlorobiota</taxon>
        <taxon>Chlorobiia</taxon>
        <taxon>Chlorobiales</taxon>
        <taxon>Chlorobiaceae</taxon>
        <taxon>Chlorobaculum</taxon>
    </lineage>
</organism>
<proteinExistence type="predicted"/>
<reference evidence="5" key="1">
    <citation type="submission" date="2016-09" db="EMBL/GenBank/DDBJ databases">
        <title>Genome sequence of Chlorobaculum limnaeum.</title>
        <authorList>
            <person name="Liu Z."/>
            <person name="Tank M."/>
            <person name="Bryant D.A."/>
        </authorList>
    </citation>
    <scope>NUCLEOTIDE SEQUENCE [LARGE SCALE GENOMIC DNA]</scope>
    <source>
        <strain evidence="5">DSM 1677</strain>
    </source>
</reference>
<dbReference type="InterPro" id="IPR011146">
    <property type="entry name" value="HIT-like"/>
</dbReference>
<evidence type="ECO:0000313" key="5">
    <source>
        <dbReference type="EMBL" id="AOS85126.1"/>
    </source>
</evidence>
<evidence type="ECO:0000313" key="6">
    <source>
        <dbReference type="Proteomes" id="UP000095185"/>
    </source>
</evidence>
<evidence type="ECO:0000256" key="3">
    <source>
        <dbReference type="PROSITE-ProRule" id="PRU00464"/>
    </source>
</evidence>
<dbReference type="STRING" id="274537.BIU88_12265"/>
<dbReference type="EMBL" id="CP017305">
    <property type="protein sequence ID" value="AOS85126.1"/>
    <property type="molecule type" value="Genomic_DNA"/>
</dbReference>
<name>A0A1D8D1W1_CHLLM</name>
<dbReference type="CDD" id="cd01276">
    <property type="entry name" value="PKCI_related"/>
    <property type="match status" value="1"/>
</dbReference>
<protein>
    <submittedName>
        <fullName evidence="5">Histidine triad nucleotide-binding protein</fullName>
    </submittedName>
</protein>
<dbReference type="InterPro" id="IPR036265">
    <property type="entry name" value="HIT-like_sf"/>
</dbReference>
<accession>A0A1D8D1W1</accession>
<dbReference type="Proteomes" id="UP000095185">
    <property type="component" value="Chromosome"/>
</dbReference>
<dbReference type="PRINTS" id="PR00332">
    <property type="entry name" value="HISTRIAD"/>
</dbReference>
<dbReference type="KEGG" id="clz:BIU88_12265"/>
<evidence type="ECO:0000259" key="4">
    <source>
        <dbReference type="PROSITE" id="PS51084"/>
    </source>
</evidence>
<feature type="short sequence motif" description="Histidine triad motif" evidence="2 3">
    <location>
        <begin position="102"/>
        <end position="106"/>
    </location>
</feature>
<dbReference type="Gene3D" id="3.30.428.10">
    <property type="entry name" value="HIT-like"/>
    <property type="match status" value="1"/>
</dbReference>
<feature type="active site" description="Tele-AMP-histidine intermediate" evidence="1">
    <location>
        <position position="104"/>
    </location>
</feature>
<dbReference type="SUPFAM" id="SSF54197">
    <property type="entry name" value="HIT-like"/>
    <property type="match status" value="1"/>
</dbReference>
<gene>
    <name evidence="5" type="ORF">BIU88_12265</name>
</gene>
<dbReference type="Pfam" id="PF01230">
    <property type="entry name" value="HIT"/>
    <property type="match status" value="1"/>
</dbReference>
<dbReference type="RefSeq" id="WP_069811692.1">
    <property type="nucleotide sequence ID" value="NZ_CP017305.1"/>
</dbReference>
<dbReference type="OrthoDB" id="9784774at2"/>
<keyword evidence="6" id="KW-1185">Reference proteome</keyword>
<dbReference type="GO" id="GO:0003824">
    <property type="term" value="F:catalytic activity"/>
    <property type="evidence" value="ECO:0007669"/>
    <property type="project" value="InterPro"/>
</dbReference>
<dbReference type="PROSITE" id="PS51084">
    <property type="entry name" value="HIT_2"/>
    <property type="match status" value="1"/>
</dbReference>